<evidence type="ECO:0000256" key="1">
    <source>
        <dbReference type="SAM" id="Phobius"/>
    </source>
</evidence>
<dbReference type="Pfam" id="PF07889">
    <property type="entry name" value="DUF1664"/>
    <property type="match status" value="1"/>
</dbReference>
<evidence type="ECO:0000313" key="4">
    <source>
        <dbReference type="Proteomes" id="UP000729402"/>
    </source>
</evidence>
<reference evidence="3" key="1">
    <citation type="journal article" date="2021" name="bioRxiv">
        <title>Whole Genome Assembly and Annotation of Northern Wild Rice, Zizania palustris L., Supports a Whole Genome Duplication in the Zizania Genus.</title>
        <authorList>
            <person name="Haas M."/>
            <person name="Kono T."/>
            <person name="Macchietto M."/>
            <person name="Millas R."/>
            <person name="McGilp L."/>
            <person name="Shao M."/>
            <person name="Duquette J."/>
            <person name="Hirsch C.N."/>
            <person name="Kimball J."/>
        </authorList>
    </citation>
    <scope>NUCLEOTIDE SEQUENCE</scope>
    <source>
        <tissue evidence="3">Fresh leaf tissue</tissue>
    </source>
</reference>
<feature type="transmembrane region" description="Helical" evidence="1">
    <location>
        <begin position="6"/>
        <end position="27"/>
    </location>
</feature>
<evidence type="ECO:0000259" key="2">
    <source>
        <dbReference type="Pfam" id="PF07889"/>
    </source>
</evidence>
<proteinExistence type="predicted"/>
<dbReference type="PANTHER" id="PTHR46667">
    <property type="entry name" value="OS05G0182700 PROTEIN"/>
    <property type="match status" value="1"/>
</dbReference>
<feature type="domain" description="DUF1664" evidence="2">
    <location>
        <begin position="91"/>
        <end position="213"/>
    </location>
</feature>
<reference evidence="3" key="2">
    <citation type="submission" date="2021-02" db="EMBL/GenBank/DDBJ databases">
        <authorList>
            <person name="Kimball J.A."/>
            <person name="Haas M.W."/>
            <person name="Macchietto M."/>
            <person name="Kono T."/>
            <person name="Duquette J."/>
            <person name="Shao M."/>
        </authorList>
    </citation>
    <scope>NUCLEOTIDE SEQUENCE</scope>
    <source>
        <tissue evidence="3">Fresh leaf tissue</tissue>
    </source>
</reference>
<dbReference type="OrthoDB" id="666003at2759"/>
<sequence>MALVQVGMGLGRVVLLVGAGFTGSIVLRNGRLSDLLGELQEALSDKDAVEIASGGDMSISEAIKQVGQMAMELRQMGSQVAVVHVDSGKGVASSLVAPAAVCGVLGYGYMWWKGISFSSLMYVTRQNMANAVAMMTKNLEQVQSSLAAAKKHLTQRIQRLDDKLDQQKEISGQIRDEVTGARLKLQNIGSEMQKIVQMASGLDGKLDSIETKQNYSLAGVMYLIKFIEENGGKLPNSVECLQRTASRSLSFGGNQKMLQGLEQLLTIESSATLGEAGLHSTARFNPAAFVSM</sequence>
<dbReference type="PANTHER" id="PTHR46667:SF6">
    <property type="entry name" value="OS01G0185100 PROTEIN"/>
    <property type="match status" value="1"/>
</dbReference>
<accession>A0A8J5RJ51</accession>
<dbReference type="Proteomes" id="UP000729402">
    <property type="component" value="Unassembled WGS sequence"/>
</dbReference>
<keyword evidence="1" id="KW-0812">Transmembrane</keyword>
<organism evidence="3 4">
    <name type="scientific">Zizania palustris</name>
    <name type="common">Northern wild rice</name>
    <dbReference type="NCBI Taxonomy" id="103762"/>
    <lineage>
        <taxon>Eukaryota</taxon>
        <taxon>Viridiplantae</taxon>
        <taxon>Streptophyta</taxon>
        <taxon>Embryophyta</taxon>
        <taxon>Tracheophyta</taxon>
        <taxon>Spermatophyta</taxon>
        <taxon>Magnoliopsida</taxon>
        <taxon>Liliopsida</taxon>
        <taxon>Poales</taxon>
        <taxon>Poaceae</taxon>
        <taxon>BOP clade</taxon>
        <taxon>Oryzoideae</taxon>
        <taxon>Oryzeae</taxon>
        <taxon>Zizaniinae</taxon>
        <taxon>Zizania</taxon>
    </lineage>
</organism>
<gene>
    <name evidence="3" type="ORF">GUJ93_ZPchr0008g11574</name>
</gene>
<protein>
    <recommendedName>
        <fullName evidence="2">DUF1664 domain-containing protein</fullName>
    </recommendedName>
</protein>
<evidence type="ECO:0000313" key="3">
    <source>
        <dbReference type="EMBL" id="KAG8045910.1"/>
    </source>
</evidence>
<dbReference type="EMBL" id="JAAALK010000290">
    <property type="protein sequence ID" value="KAG8045910.1"/>
    <property type="molecule type" value="Genomic_DNA"/>
</dbReference>
<dbReference type="AlphaFoldDB" id="A0A8J5RJ51"/>
<keyword evidence="4" id="KW-1185">Reference proteome</keyword>
<keyword evidence="1" id="KW-0472">Membrane</keyword>
<keyword evidence="1" id="KW-1133">Transmembrane helix</keyword>
<dbReference type="InterPro" id="IPR012458">
    <property type="entry name" value="DUF1664"/>
</dbReference>
<comment type="caution">
    <text evidence="3">The sequence shown here is derived from an EMBL/GenBank/DDBJ whole genome shotgun (WGS) entry which is preliminary data.</text>
</comment>
<name>A0A8J5RJ51_ZIZPA</name>